<organism evidence="1 2">
    <name type="scientific">Zopfia rhizophila CBS 207.26</name>
    <dbReference type="NCBI Taxonomy" id="1314779"/>
    <lineage>
        <taxon>Eukaryota</taxon>
        <taxon>Fungi</taxon>
        <taxon>Dikarya</taxon>
        <taxon>Ascomycota</taxon>
        <taxon>Pezizomycotina</taxon>
        <taxon>Dothideomycetes</taxon>
        <taxon>Dothideomycetes incertae sedis</taxon>
        <taxon>Zopfiaceae</taxon>
        <taxon>Zopfia</taxon>
    </lineage>
</organism>
<protein>
    <submittedName>
        <fullName evidence="1">Glycoside hydrolase family 39 protein</fullName>
    </submittedName>
</protein>
<dbReference type="GO" id="GO:0016787">
    <property type="term" value="F:hydrolase activity"/>
    <property type="evidence" value="ECO:0007669"/>
    <property type="project" value="UniProtKB-KW"/>
</dbReference>
<evidence type="ECO:0000313" key="2">
    <source>
        <dbReference type="Proteomes" id="UP000800200"/>
    </source>
</evidence>
<dbReference type="AlphaFoldDB" id="A0A6A6DJG7"/>
<dbReference type="SUPFAM" id="SSF51011">
    <property type="entry name" value="Glycosyl hydrolase domain"/>
    <property type="match status" value="1"/>
</dbReference>
<dbReference type="Proteomes" id="UP000800200">
    <property type="component" value="Unassembled WGS sequence"/>
</dbReference>
<dbReference type="Gene3D" id="2.60.40.1500">
    <property type="entry name" value="Glycosyl hydrolase domain, family 39"/>
    <property type="match status" value="1"/>
</dbReference>
<name>A0A6A6DJG7_9PEZI</name>
<sequence length="566" mass="63003">MALFLIVPSLPHGKNAHKCIHRQSPGLALPVVHHPLWTTYGPPKHRCHRERPMVDVVIRGSISSGTSFSERELRTGGQSPETHRVHLNDFILKLTYIKQPVISIFVIFPHAFAHQVSIAVNASQTTSDFAPFNGFFGCDGLNYAYSYYSTQLPSQLGTIGPKQTYFRTHSLLTTGDHTPGSEMGSTNACTEDSNGNPIYNWTNNVMPYKVGFVPKVLSTHPYKYNFLGISPYNDIYTGWSYPPTSYEKCEGLVYNWAKHCLEKNGTVGESYKFHNYAITAIRRAIPTARIGGPDGDYLSTFLSHMVFGRNLATGQIGVHLAFIPFHAKDSPSLVNASETNDAHLRLGILAQLRNIDDAFAFISTYPELRSKPIVVDEMDPDGCAARIIPQYCCRNGIIYSSYTVASFAQALDLSVKHAVNPEGALTWAFEYDGHEYFNEKPVFNVHRMLRVVANGLRHATDAGVLSTCNPEDDRLSVFIWCYHDDDLPKPDAEINLRIDANHSNAYTTWLTMGSPQSPTNDQYTILKASGKLQVLHEPDVVEAKDGIVTVNFSLPIHATSFVVLEN</sequence>
<dbReference type="OrthoDB" id="15153at2759"/>
<dbReference type="InterPro" id="IPR017853">
    <property type="entry name" value="GH"/>
</dbReference>
<proteinExistence type="predicted"/>
<dbReference type="EMBL" id="ML994674">
    <property type="protein sequence ID" value="KAF2178588.1"/>
    <property type="molecule type" value="Genomic_DNA"/>
</dbReference>
<keyword evidence="2" id="KW-1185">Reference proteome</keyword>
<keyword evidence="1" id="KW-0378">Hydrolase</keyword>
<dbReference type="Gene3D" id="3.20.20.80">
    <property type="entry name" value="Glycosidases"/>
    <property type="match status" value="1"/>
</dbReference>
<accession>A0A6A6DJG7</accession>
<reference evidence="1" key="1">
    <citation type="journal article" date="2020" name="Stud. Mycol.">
        <title>101 Dothideomycetes genomes: a test case for predicting lifestyles and emergence of pathogens.</title>
        <authorList>
            <person name="Haridas S."/>
            <person name="Albert R."/>
            <person name="Binder M."/>
            <person name="Bloem J."/>
            <person name="Labutti K."/>
            <person name="Salamov A."/>
            <person name="Andreopoulos B."/>
            <person name="Baker S."/>
            <person name="Barry K."/>
            <person name="Bills G."/>
            <person name="Bluhm B."/>
            <person name="Cannon C."/>
            <person name="Castanera R."/>
            <person name="Culley D."/>
            <person name="Daum C."/>
            <person name="Ezra D."/>
            <person name="Gonzalez J."/>
            <person name="Henrissat B."/>
            <person name="Kuo A."/>
            <person name="Liang C."/>
            <person name="Lipzen A."/>
            <person name="Lutzoni F."/>
            <person name="Magnuson J."/>
            <person name="Mondo S."/>
            <person name="Nolan M."/>
            <person name="Ohm R."/>
            <person name="Pangilinan J."/>
            <person name="Park H.-J."/>
            <person name="Ramirez L."/>
            <person name="Alfaro M."/>
            <person name="Sun H."/>
            <person name="Tritt A."/>
            <person name="Yoshinaga Y."/>
            <person name="Zwiers L.-H."/>
            <person name="Turgeon B."/>
            <person name="Goodwin S."/>
            <person name="Spatafora J."/>
            <person name="Crous P."/>
            <person name="Grigoriev I."/>
        </authorList>
    </citation>
    <scope>NUCLEOTIDE SEQUENCE</scope>
    <source>
        <strain evidence="1">CBS 207.26</strain>
    </source>
</reference>
<gene>
    <name evidence="1" type="ORF">K469DRAFT_742005</name>
</gene>
<evidence type="ECO:0000313" key="1">
    <source>
        <dbReference type="EMBL" id="KAF2178588.1"/>
    </source>
</evidence>
<dbReference type="SUPFAM" id="SSF51445">
    <property type="entry name" value="(Trans)glycosidases"/>
    <property type="match status" value="1"/>
</dbReference>